<comment type="caution">
    <text evidence="1">The sequence shown here is derived from an EMBL/GenBank/DDBJ whole genome shotgun (WGS) entry which is preliminary data.</text>
</comment>
<dbReference type="AlphaFoldDB" id="A0A212FNW1"/>
<evidence type="ECO:0000313" key="2">
    <source>
        <dbReference type="Proteomes" id="UP000007151"/>
    </source>
</evidence>
<gene>
    <name evidence="1" type="ORF">KGM_205951</name>
</gene>
<dbReference type="KEGG" id="dpl:KGM_205951"/>
<keyword evidence="2" id="KW-1185">Reference proteome</keyword>
<dbReference type="InParanoid" id="A0A212FNW1"/>
<evidence type="ECO:0000313" key="1">
    <source>
        <dbReference type="EMBL" id="OWR55417.1"/>
    </source>
</evidence>
<protein>
    <submittedName>
        <fullName evidence="1">Uncharacterized protein</fullName>
    </submittedName>
</protein>
<sequence length="165" mass="18132">MGLAGSWDRADPHCPPRSVERRCRQTSYTLLKLPTLVSDVDGDMSLPSLLQELSNNFYTIVNVIAGAVPRIPDMMEDGVQPAETDQRQEHCKFGASDVAMGWVVREVSVRSLGVMCVRGEESSQALVCFIASDRSDRDVILHPPPSTLHPLYTNCSSTDVVAMIL</sequence>
<proteinExistence type="predicted"/>
<dbReference type="Proteomes" id="UP000007151">
    <property type="component" value="Unassembled WGS sequence"/>
</dbReference>
<dbReference type="EMBL" id="AGBW02004392">
    <property type="protein sequence ID" value="OWR55417.1"/>
    <property type="molecule type" value="Genomic_DNA"/>
</dbReference>
<reference evidence="1 2" key="1">
    <citation type="journal article" date="2011" name="Cell">
        <title>The monarch butterfly genome yields insights into long-distance migration.</title>
        <authorList>
            <person name="Zhan S."/>
            <person name="Merlin C."/>
            <person name="Boore J.L."/>
            <person name="Reppert S.M."/>
        </authorList>
    </citation>
    <scope>NUCLEOTIDE SEQUENCE [LARGE SCALE GENOMIC DNA]</scope>
    <source>
        <strain evidence="1">F-2</strain>
    </source>
</reference>
<accession>A0A212FNW1</accession>
<organism evidence="1 2">
    <name type="scientific">Danaus plexippus plexippus</name>
    <dbReference type="NCBI Taxonomy" id="278856"/>
    <lineage>
        <taxon>Eukaryota</taxon>
        <taxon>Metazoa</taxon>
        <taxon>Ecdysozoa</taxon>
        <taxon>Arthropoda</taxon>
        <taxon>Hexapoda</taxon>
        <taxon>Insecta</taxon>
        <taxon>Pterygota</taxon>
        <taxon>Neoptera</taxon>
        <taxon>Endopterygota</taxon>
        <taxon>Lepidoptera</taxon>
        <taxon>Glossata</taxon>
        <taxon>Ditrysia</taxon>
        <taxon>Papilionoidea</taxon>
        <taxon>Nymphalidae</taxon>
        <taxon>Danainae</taxon>
        <taxon>Danaini</taxon>
        <taxon>Danaina</taxon>
        <taxon>Danaus</taxon>
        <taxon>Danaus</taxon>
    </lineage>
</organism>
<name>A0A212FNW1_DANPL</name>